<dbReference type="PANTHER" id="PTHR30288:SF0">
    <property type="entry name" value="FLAGELLAR HOOK-ASSOCIATED PROTEIN 2"/>
    <property type="match status" value="1"/>
</dbReference>
<comment type="subcellular location">
    <subcellularLocation>
        <location evidence="1">Bacterial flagellum</location>
    </subcellularLocation>
</comment>
<evidence type="ECO:0000259" key="7">
    <source>
        <dbReference type="Pfam" id="PF02465"/>
    </source>
</evidence>
<proteinExistence type="inferred from homology"/>
<sequence>MNINEMANLYSLGVYSSYFLNAINGQDNTLYSPPTMMNIFNNYYSNPSDMMNSITDIQKSAQNLSEAADTLSSYSSNSIFDTSSVETNSDSATATATGKVDKNSYTVNVSQLATNQVNKGNTINGSNLDFQSGHNFFTIEKDGQKYTFDTYVYGSSTNKSVLENIANDINNKDIGLTATLNEDTSGNIGLSIVTTDTGESSAFNIYDVSGNINQVGGFSNTTQNAQNAIYTVNNGNEQESESNTLQIDDNLTADVTKAGAFEITATANSEGVTSSVENFVNKLNDYLSTVEKNSEFISQNVQNSAQSIESVASTLSAIGINYNGSEFEITDKFYDLAKNPDNIESTVQPIVESVANEVKTTANTISESSTYSLSSALNSSGNYLNYTGGSIDSYISMYLNEIIMSSMGNSFNAYG</sequence>
<protein>
    <recommendedName>
        <fullName evidence="6">Filament cap protein</fullName>
    </recommendedName>
    <alternativeName>
        <fullName evidence="5">Flagellar cap protein</fullName>
    </alternativeName>
</protein>
<evidence type="ECO:0000256" key="6">
    <source>
        <dbReference type="ARBA" id="ARBA00033192"/>
    </source>
</evidence>
<dbReference type="InterPro" id="IPR003481">
    <property type="entry name" value="FliD_N"/>
</dbReference>
<dbReference type="Pfam" id="PF02465">
    <property type="entry name" value="FliD_N"/>
    <property type="match status" value="1"/>
</dbReference>
<keyword evidence="9" id="KW-1185">Reference proteome</keyword>
<dbReference type="InParanoid" id="A0A7G1G753"/>
<dbReference type="GO" id="GO:0071973">
    <property type="term" value="P:bacterial-type flagellum-dependent cell motility"/>
    <property type="evidence" value="ECO:0007669"/>
    <property type="project" value="TreeGrafter"/>
</dbReference>
<dbReference type="AlphaFoldDB" id="A0A7G1G753"/>
<gene>
    <name evidence="8" type="ORF">OSSY52_08440</name>
</gene>
<feature type="domain" description="Flagellar hook-associated protein 2 N-terminal" evidence="7">
    <location>
        <begin position="52"/>
        <end position="116"/>
    </location>
</feature>
<reference evidence="8 9" key="1">
    <citation type="submission" date="2018-06" db="EMBL/GenBank/DDBJ databases">
        <title>Genome sequencing of Oceanotoga sp. sy52.</title>
        <authorList>
            <person name="Mori K."/>
        </authorList>
    </citation>
    <scope>NUCLEOTIDE SEQUENCE [LARGE SCALE GENOMIC DNA]</scope>
    <source>
        <strain evidence="9">sy52</strain>
    </source>
</reference>
<evidence type="ECO:0000256" key="5">
    <source>
        <dbReference type="ARBA" id="ARBA00033074"/>
    </source>
</evidence>
<evidence type="ECO:0000256" key="4">
    <source>
        <dbReference type="ARBA" id="ARBA00023143"/>
    </source>
</evidence>
<organism evidence="8 9">
    <name type="scientific">Tepiditoga spiralis</name>
    <dbReference type="NCBI Taxonomy" id="2108365"/>
    <lineage>
        <taxon>Bacteria</taxon>
        <taxon>Thermotogati</taxon>
        <taxon>Thermotogota</taxon>
        <taxon>Thermotogae</taxon>
        <taxon>Petrotogales</taxon>
        <taxon>Petrotogaceae</taxon>
        <taxon>Tepiditoga</taxon>
    </lineage>
</organism>
<comment type="similarity">
    <text evidence="2">Belongs to the FliD family.</text>
</comment>
<evidence type="ECO:0000313" key="8">
    <source>
        <dbReference type="EMBL" id="BBE30703.1"/>
    </source>
</evidence>
<dbReference type="EMBL" id="AP018712">
    <property type="protein sequence ID" value="BBE30703.1"/>
    <property type="molecule type" value="Genomic_DNA"/>
</dbReference>
<evidence type="ECO:0000256" key="2">
    <source>
        <dbReference type="ARBA" id="ARBA00009764"/>
    </source>
</evidence>
<evidence type="ECO:0000256" key="3">
    <source>
        <dbReference type="ARBA" id="ARBA00011255"/>
    </source>
</evidence>
<accession>A0A7G1G753</accession>
<dbReference type="RefSeq" id="WP_190615774.1">
    <property type="nucleotide sequence ID" value="NZ_AP018712.1"/>
</dbReference>
<keyword evidence="4" id="KW-0975">Bacterial flagellum</keyword>
<evidence type="ECO:0000256" key="1">
    <source>
        <dbReference type="ARBA" id="ARBA00004365"/>
    </source>
</evidence>
<name>A0A7G1G753_9BACT</name>
<dbReference type="InterPro" id="IPR040026">
    <property type="entry name" value="FliD"/>
</dbReference>
<dbReference type="GO" id="GO:0009421">
    <property type="term" value="C:bacterial-type flagellum filament cap"/>
    <property type="evidence" value="ECO:0007669"/>
    <property type="project" value="InterPro"/>
</dbReference>
<dbReference type="GO" id="GO:0009424">
    <property type="term" value="C:bacterial-type flagellum hook"/>
    <property type="evidence" value="ECO:0007669"/>
    <property type="project" value="InterPro"/>
</dbReference>
<dbReference type="Proteomes" id="UP000516361">
    <property type="component" value="Chromosome"/>
</dbReference>
<dbReference type="KEGG" id="ocy:OSSY52_08440"/>
<evidence type="ECO:0000313" key="9">
    <source>
        <dbReference type="Proteomes" id="UP000516361"/>
    </source>
</evidence>
<comment type="subunit">
    <text evidence="3">Homopentamer.</text>
</comment>
<dbReference type="PANTHER" id="PTHR30288">
    <property type="entry name" value="FLAGELLAR CAP/ASSEMBLY PROTEIN FLID"/>
    <property type="match status" value="1"/>
</dbReference>